<dbReference type="Proteomes" id="UP000067683">
    <property type="component" value="Chromosome"/>
</dbReference>
<dbReference type="REBASE" id="134261">
    <property type="entry name" value="S.PriM8I"/>
</dbReference>
<dbReference type="InterPro" id="IPR044946">
    <property type="entry name" value="Restrct_endonuc_typeI_TRD_sf"/>
</dbReference>
<dbReference type="STRING" id="200991.AUC31_04405"/>
<organism evidence="5 6">
    <name type="scientific">Planococcus rifietoensis</name>
    <dbReference type="NCBI Taxonomy" id="200991"/>
    <lineage>
        <taxon>Bacteria</taxon>
        <taxon>Bacillati</taxon>
        <taxon>Bacillota</taxon>
        <taxon>Bacilli</taxon>
        <taxon>Bacillales</taxon>
        <taxon>Caryophanaceae</taxon>
        <taxon>Planococcus</taxon>
    </lineage>
</organism>
<dbReference type="KEGG" id="prt:AUC31_04405"/>
<dbReference type="PANTHER" id="PTHR30408">
    <property type="entry name" value="TYPE-1 RESTRICTION ENZYME ECOKI SPECIFICITY PROTEIN"/>
    <property type="match status" value="1"/>
</dbReference>
<dbReference type="Gene3D" id="3.90.220.20">
    <property type="entry name" value="DNA methylase specificity domains"/>
    <property type="match status" value="2"/>
</dbReference>
<dbReference type="RefSeq" id="WP_058381236.1">
    <property type="nucleotide sequence ID" value="NZ_CP013659.2"/>
</dbReference>
<protein>
    <recommendedName>
        <fullName evidence="4">Type I restriction modification DNA specificity domain-containing protein</fullName>
    </recommendedName>
</protein>
<comment type="similarity">
    <text evidence="1">Belongs to the type-I restriction system S methylase family.</text>
</comment>
<name>A0A0U2ZF52_9BACL</name>
<dbReference type="Gene3D" id="1.10.287.1120">
    <property type="entry name" value="Bipartite methylase S protein"/>
    <property type="match status" value="1"/>
</dbReference>
<gene>
    <name evidence="5" type="ORF">AUC31_04405</name>
</gene>
<dbReference type="OrthoDB" id="9795776at2"/>
<evidence type="ECO:0000313" key="5">
    <source>
        <dbReference type="EMBL" id="ALS74529.1"/>
    </source>
</evidence>
<dbReference type="SUPFAM" id="SSF116734">
    <property type="entry name" value="DNA methylase specificity domain"/>
    <property type="match status" value="2"/>
</dbReference>
<dbReference type="InterPro" id="IPR000055">
    <property type="entry name" value="Restrct_endonuc_typeI_TRD"/>
</dbReference>
<dbReference type="Pfam" id="PF01420">
    <property type="entry name" value="Methylase_S"/>
    <property type="match status" value="2"/>
</dbReference>
<keyword evidence="3" id="KW-0238">DNA-binding</keyword>
<evidence type="ECO:0000256" key="3">
    <source>
        <dbReference type="ARBA" id="ARBA00023125"/>
    </source>
</evidence>
<dbReference type="GO" id="GO:0009307">
    <property type="term" value="P:DNA restriction-modification system"/>
    <property type="evidence" value="ECO:0007669"/>
    <property type="project" value="UniProtKB-KW"/>
</dbReference>
<feature type="domain" description="Type I restriction modification DNA specificity" evidence="4">
    <location>
        <begin position="260"/>
        <end position="409"/>
    </location>
</feature>
<dbReference type="GO" id="GO:0003677">
    <property type="term" value="F:DNA binding"/>
    <property type="evidence" value="ECO:0007669"/>
    <property type="project" value="UniProtKB-KW"/>
</dbReference>
<evidence type="ECO:0000313" key="6">
    <source>
        <dbReference type="Proteomes" id="UP000067683"/>
    </source>
</evidence>
<dbReference type="InterPro" id="IPR052021">
    <property type="entry name" value="Type-I_RS_S_subunit"/>
</dbReference>
<proteinExistence type="inferred from homology"/>
<sequence>MKRKYSSYKKTELDWLSEIPEHWTYGGLTKFLESIVDYRGKTPEKVEKGIFLVTARNIKNGTIDYKVSEEFVKIEEYEEIMRRGKPELGDVIFTTEAPLGEVANVDDINIALAQRVIKFRGQNDVLNNFYLKYWILSHYFQENLKTFATGSTAAGIKASKLSSLQVLVPSIKEQKSIVKYLDLENIKISEMIKLKTKLINLLIEKRQSIITEVITKGLNPDVKVKESGVEWIGEIPEKWDLKKIKYTTYAKGRIGWQGLKSEEFIDEGPYLVTGTDFKDGQIDWSKCYRISQERYEQAPEIQLKKGDLLITKDGTIGKLALIDSLPGKASLNSHLLVMRPERNSYLTKYLYWYLKSDVFNKYIELTKTGTTFYGISQDSIERFIFSCPSRDEQESIVAFLEQKIAQIDSLVISIKSQILKIDQYRQSLICEAVTGKIDVREMVSEK</sequence>
<dbReference type="EMBL" id="CP013659">
    <property type="protein sequence ID" value="ALS74529.1"/>
    <property type="molecule type" value="Genomic_DNA"/>
</dbReference>
<keyword evidence="2" id="KW-0680">Restriction system</keyword>
<dbReference type="PANTHER" id="PTHR30408:SF12">
    <property type="entry name" value="TYPE I RESTRICTION ENZYME MJAVIII SPECIFICITY SUBUNIT"/>
    <property type="match status" value="1"/>
</dbReference>
<evidence type="ECO:0000256" key="2">
    <source>
        <dbReference type="ARBA" id="ARBA00022747"/>
    </source>
</evidence>
<dbReference type="AlphaFoldDB" id="A0A0U2ZF52"/>
<evidence type="ECO:0000259" key="4">
    <source>
        <dbReference type="Pfam" id="PF01420"/>
    </source>
</evidence>
<feature type="domain" description="Type I restriction modification DNA specificity" evidence="4">
    <location>
        <begin position="46"/>
        <end position="182"/>
    </location>
</feature>
<keyword evidence="6" id="KW-1185">Reference proteome</keyword>
<reference evidence="5" key="1">
    <citation type="submission" date="2016-01" db="EMBL/GenBank/DDBJ databases">
        <title>Complete genome of Planococcus rifietoensis type strain M8.</title>
        <authorList>
            <person name="See-Too W.S."/>
        </authorList>
    </citation>
    <scope>NUCLEOTIDE SEQUENCE [LARGE SCALE GENOMIC DNA]</scope>
    <source>
        <strain evidence="5">M8</strain>
    </source>
</reference>
<accession>A0A0U2ZF52</accession>
<evidence type="ECO:0000256" key="1">
    <source>
        <dbReference type="ARBA" id="ARBA00010923"/>
    </source>
</evidence>